<feature type="domain" description="BTB" evidence="1">
    <location>
        <begin position="22"/>
        <end position="99"/>
    </location>
</feature>
<dbReference type="OrthoDB" id="6359816at2759"/>
<dbReference type="SUPFAM" id="SSF54695">
    <property type="entry name" value="POZ domain"/>
    <property type="match status" value="1"/>
</dbReference>
<evidence type="ECO:0000313" key="2">
    <source>
        <dbReference type="EMBL" id="EMC94017.1"/>
    </source>
</evidence>
<dbReference type="HOGENOM" id="CLU_057752_5_2_1"/>
<accession>M2LIM9</accession>
<dbReference type="Proteomes" id="UP000011761">
    <property type="component" value="Unassembled WGS sequence"/>
</dbReference>
<organism evidence="2 3">
    <name type="scientific">Baudoinia panamericana (strain UAMH 10762)</name>
    <name type="common">Angels' share fungus</name>
    <name type="synonym">Baudoinia compniacensis (strain UAMH 10762)</name>
    <dbReference type="NCBI Taxonomy" id="717646"/>
    <lineage>
        <taxon>Eukaryota</taxon>
        <taxon>Fungi</taxon>
        <taxon>Dikarya</taxon>
        <taxon>Ascomycota</taxon>
        <taxon>Pezizomycotina</taxon>
        <taxon>Dothideomycetes</taxon>
        <taxon>Dothideomycetidae</taxon>
        <taxon>Mycosphaerellales</taxon>
        <taxon>Teratosphaeriaceae</taxon>
        <taxon>Baudoinia</taxon>
    </lineage>
</organism>
<dbReference type="GeneID" id="19109355"/>
<dbReference type="PROSITE" id="PS50097">
    <property type="entry name" value="BTB"/>
    <property type="match status" value="1"/>
</dbReference>
<dbReference type="RefSeq" id="XP_007678991.1">
    <property type="nucleotide sequence ID" value="XM_007680801.1"/>
</dbReference>
<dbReference type="CDD" id="cd18186">
    <property type="entry name" value="BTB_POZ_ZBTB_KLHL-like"/>
    <property type="match status" value="1"/>
</dbReference>
<dbReference type="InterPro" id="IPR000210">
    <property type="entry name" value="BTB/POZ_dom"/>
</dbReference>
<dbReference type="PANTHER" id="PTHR47843">
    <property type="entry name" value="BTB DOMAIN-CONTAINING PROTEIN-RELATED"/>
    <property type="match status" value="1"/>
</dbReference>
<dbReference type="STRING" id="717646.M2LIM9"/>
<gene>
    <name evidence="2" type="ORF">BAUCODRAFT_158650</name>
</gene>
<dbReference type="AlphaFoldDB" id="M2LIM9"/>
<sequence length="309" mass="33745">MALGRAQSDEALLRVLQSGAYSDLTIKCGSFEAKVHKVIVCTRSAYFAAACKPGGFAEGQTGTVVLKAARDDNDIGADDPEAVKLMIDFLYKHDYTATRVVVTEDEAHITAYAKESQTAGSFFPAFHGLSGSQWPSKHNDKVTPTGDCNTVMHAKMYALGSKYGIHSLQDAALGKFMKAATYAWNSEAFVVALRLVYTTTPENDKGLRNVATQTLLRHEDVLLRKGSMEKCMRSIDGLAYDLLKAKQTMKPDTNGPCCNTCGTANVKLCCNCHEQSVSCNCDPAPPVGPFRFDGVSRWWCRRCRPSFGL</sequence>
<reference evidence="2 3" key="1">
    <citation type="journal article" date="2012" name="PLoS Pathog.">
        <title>Diverse lifestyles and strategies of plant pathogenesis encoded in the genomes of eighteen Dothideomycetes fungi.</title>
        <authorList>
            <person name="Ohm R.A."/>
            <person name="Feau N."/>
            <person name="Henrissat B."/>
            <person name="Schoch C.L."/>
            <person name="Horwitz B.A."/>
            <person name="Barry K.W."/>
            <person name="Condon B.J."/>
            <person name="Copeland A.C."/>
            <person name="Dhillon B."/>
            <person name="Glaser F."/>
            <person name="Hesse C.N."/>
            <person name="Kosti I."/>
            <person name="LaButti K."/>
            <person name="Lindquist E.A."/>
            <person name="Lucas S."/>
            <person name="Salamov A.A."/>
            <person name="Bradshaw R.E."/>
            <person name="Ciuffetti L."/>
            <person name="Hamelin R.C."/>
            <person name="Kema G.H.J."/>
            <person name="Lawrence C."/>
            <person name="Scott J.A."/>
            <person name="Spatafora J.W."/>
            <person name="Turgeon B.G."/>
            <person name="de Wit P.J.G.M."/>
            <person name="Zhong S."/>
            <person name="Goodwin S.B."/>
            <person name="Grigoriev I.V."/>
        </authorList>
    </citation>
    <scope>NUCLEOTIDE SEQUENCE [LARGE SCALE GENOMIC DNA]</scope>
    <source>
        <strain evidence="2 3">UAMH 10762</strain>
    </source>
</reference>
<proteinExistence type="predicted"/>
<dbReference type="KEGG" id="bcom:BAUCODRAFT_158650"/>
<dbReference type="EMBL" id="KB445559">
    <property type="protein sequence ID" value="EMC94017.1"/>
    <property type="molecule type" value="Genomic_DNA"/>
</dbReference>
<dbReference type="PANTHER" id="PTHR47843:SF5">
    <property type="entry name" value="BTB_POZ DOMAIN PROTEIN"/>
    <property type="match status" value="1"/>
</dbReference>
<dbReference type="Gene3D" id="3.30.710.10">
    <property type="entry name" value="Potassium Channel Kv1.1, Chain A"/>
    <property type="match status" value="1"/>
</dbReference>
<dbReference type="OMA" id="SSATICQ"/>
<dbReference type="InterPro" id="IPR011333">
    <property type="entry name" value="SKP1/BTB/POZ_sf"/>
</dbReference>
<name>M2LIM9_BAUPA</name>
<evidence type="ECO:0000259" key="1">
    <source>
        <dbReference type="PROSITE" id="PS50097"/>
    </source>
</evidence>
<dbReference type="eggNOG" id="ENOG502STKQ">
    <property type="taxonomic scope" value="Eukaryota"/>
</dbReference>
<dbReference type="Pfam" id="PF00651">
    <property type="entry name" value="BTB"/>
    <property type="match status" value="1"/>
</dbReference>
<protein>
    <recommendedName>
        <fullName evidence="1">BTB domain-containing protein</fullName>
    </recommendedName>
</protein>
<evidence type="ECO:0000313" key="3">
    <source>
        <dbReference type="Proteomes" id="UP000011761"/>
    </source>
</evidence>
<keyword evidence="3" id="KW-1185">Reference proteome</keyword>